<feature type="compositionally biased region" description="Polar residues" evidence="8">
    <location>
        <begin position="304"/>
        <end position="315"/>
    </location>
</feature>
<evidence type="ECO:0000256" key="1">
    <source>
        <dbReference type="ARBA" id="ARBA00004123"/>
    </source>
</evidence>
<feature type="region of interest" description="Disordered" evidence="8">
    <location>
        <begin position="1"/>
        <end position="27"/>
    </location>
</feature>
<dbReference type="AlphaFoldDB" id="A0A5K1K8K9"/>
<evidence type="ECO:0000313" key="10">
    <source>
        <dbReference type="EMBL" id="VWP77684.1"/>
    </source>
</evidence>
<dbReference type="SUPFAM" id="SSF53098">
    <property type="entry name" value="Ribonuclease H-like"/>
    <property type="match status" value="1"/>
</dbReference>
<dbReference type="GO" id="GO:0031125">
    <property type="term" value="P:rRNA 3'-end processing"/>
    <property type="evidence" value="ECO:0000318"/>
    <property type="project" value="GO_Central"/>
</dbReference>
<dbReference type="CDD" id="cd06145">
    <property type="entry name" value="REX1_like"/>
    <property type="match status" value="1"/>
</dbReference>
<dbReference type="Gene3D" id="3.30.420.10">
    <property type="entry name" value="Ribonuclease H-like superfamily/Ribonuclease H"/>
    <property type="match status" value="1"/>
</dbReference>
<evidence type="ECO:0000256" key="8">
    <source>
        <dbReference type="SAM" id="MobiDB-lite"/>
    </source>
</evidence>
<dbReference type="EMBL" id="AL844509">
    <property type="protein sequence ID" value="VWP77684.1"/>
    <property type="molecule type" value="Genomic_DNA"/>
</dbReference>
<feature type="domain" description="Exonuclease" evidence="9">
    <location>
        <begin position="463"/>
        <end position="621"/>
    </location>
</feature>
<sequence>MRNRRKKNGKNKQKGKRKNDRLGKIKRKKVVDIKEEKGNDNEKRLEVSFYGYRNIYLKDIHNFIVNLRLGKYIFKNELFDIKNNDCLNNLIMVIVPNLSNYCVKDISTDNVFNKLQRNNNFRKIHSESCLKKYYNNIILKALSVSVLKQRKKNYTQQIFNLNKYLLTKEQMALNKYPTENMDEYINMNDIEYVKNDKNIRDIKSYLTETMNSINVLHMNNDCSVKENKKNKINMSHVMNNINNDQYNFSNMECNNENHINNGTIENEQNNFERQNIFTQEHIQIYADILEKLIKASHTKKYENNTTTDCNMANMESSKKHISSENINNENGEKRKKKKNEQNDDNLNHLNLGNLVSHKINEMYNENRNMDEKIETNNNNDNHSDNHSDNHNDNHSDNHNDNHSDNHNDNHSDNHNGNHNNDMGFRGENMDKCNDIKKIIDENNSCDEENLIDETNYGEFDLDNIYSIDCEMCETTNHQRELTKITVVDAYMNIIYDSYVIPDNKITNYLTLYSGINESTLENVTTKLKDVQEHLKKFLNKKSILIGHSLENDLHALKIAHNYVIDTSIIYCNSGYYPKPSLFQLSKKHLNIIMKRENGHNSIDDAKISMFLALKKMSEFDSNEFSTFYEALPTFFNKDNFVQVKNSILCEEDICYKYEKSLCIFDSKNKYIEERIPKNFLKNSFYCVCENDEECTENLIMNIKNENKLKNYILILRDYENLCNDKIFNCIQNVHNSNFKIEDSEKIFEIPSRVETNEVLKKISANIEKIYSNMSKNDVLILLSFNNNYLAEEKVKETYFLAKDIFYSNADMEEKINNIKDKINSLQKIINKKKNNNEVINYSFYEFQDLLLNYDKFVLNYLIENKNNDKNIYIINSLTNLKNILNINSKKKEFNGWFSLLLKN</sequence>
<evidence type="ECO:0000256" key="7">
    <source>
        <dbReference type="SAM" id="Coils"/>
    </source>
</evidence>
<evidence type="ECO:0000256" key="3">
    <source>
        <dbReference type="ARBA" id="ARBA00022722"/>
    </source>
</evidence>
<evidence type="ECO:0000313" key="11">
    <source>
        <dbReference type="Proteomes" id="UP000001450"/>
    </source>
</evidence>
<accession>A0A5K1K8K9</accession>
<organism evidence="10 11">
    <name type="scientific">Plasmodium falciparum (isolate 3D7)</name>
    <dbReference type="NCBI Taxonomy" id="36329"/>
    <lineage>
        <taxon>Eukaryota</taxon>
        <taxon>Sar</taxon>
        <taxon>Alveolata</taxon>
        <taxon>Apicomplexa</taxon>
        <taxon>Aconoidasida</taxon>
        <taxon>Haemosporida</taxon>
        <taxon>Plasmodiidae</taxon>
        <taxon>Plasmodium</taxon>
        <taxon>Plasmodium (Laverania)</taxon>
    </lineage>
</organism>
<dbReference type="SMART" id="SM00479">
    <property type="entry name" value="EXOIII"/>
    <property type="match status" value="1"/>
</dbReference>
<dbReference type="STRING" id="36329.A0A5K1K8K9"/>
<dbReference type="PANTHER" id="PTHR12801:SF115">
    <property type="entry name" value="FI18136P1-RELATED"/>
    <property type="match status" value="1"/>
</dbReference>
<evidence type="ECO:0000259" key="9">
    <source>
        <dbReference type="SMART" id="SM00479"/>
    </source>
</evidence>
<dbReference type="GO" id="GO:0004527">
    <property type="term" value="F:exonuclease activity"/>
    <property type="evidence" value="ECO:0000318"/>
    <property type="project" value="GO_Central"/>
</dbReference>
<dbReference type="GO" id="GO:0005634">
    <property type="term" value="C:nucleus"/>
    <property type="evidence" value="ECO:0000318"/>
    <property type="project" value="GO_Central"/>
</dbReference>
<keyword evidence="7" id="KW-0175">Coiled coil</keyword>
<evidence type="ECO:0007829" key="12">
    <source>
        <dbReference type="PeptideAtlas" id="A0A5K1K8K9"/>
    </source>
</evidence>
<dbReference type="RefSeq" id="XP_001350101.1">
    <property type="nucleotide sequence ID" value="XM_001350065.1"/>
</dbReference>
<dbReference type="FunCoup" id="A0A5K1K8K9">
    <property type="interactions" value="746"/>
</dbReference>
<dbReference type="GeneID" id="814175"/>
<dbReference type="InterPro" id="IPR034922">
    <property type="entry name" value="REX1-like_exo"/>
</dbReference>
<dbReference type="IntAct" id="A0A5K1K8K9">
    <property type="interactions" value="2"/>
</dbReference>
<evidence type="ECO:0000256" key="4">
    <source>
        <dbReference type="ARBA" id="ARBA00022801"/>
    </source>
</evidence>
<dbReference type="KEGG" id="pfa:PF3D7_1337300"/>
<keyword evidence="11" id="KW-1185">Reference proteome</keyword>
<proteinExistence type="evidence at protein level"/>
<dbReference type="VEuPathDB" id="PlasmoDB:PF3D7_1337300"/>
<keyword evidence="4 10" id="KW-0378">Hydrolase</keyword>
<keyword evidence="3" id="KW-0540">Nuclease</keyword>
<evidence type="ECO:0000256" key="6">
    <source>
        <dbReference type="ARBA" id="ARBA00023242"/>
    </source>
</evidence>
<keyword evidence="6" id="KW-0539">Nucleus</keyword>
<keyword evidence="12" id="KW-1267">Proteomics identification</keyword>
<gene>
    <name evidence="10" type="ORF">PF3D7_1337300</name>
</gene>
<comment type="subcellular location">
    <subcellularLocation>
        <location evidence="1">Nucleus</location>
    </subcellularLocation>
</comment>
<dbReference type="Proteomes" id="UP000001450">
    <property type="component" value="Chromosome 13"/>
</dbReference>
<evidence type="ECO:0000256" key="2">
    <source>
        <dbReference type="ARBA" id="ARBA00006357"/>
    </source>
</evidence>
<dbReference type="OMA" id="REYENLC"/>
<dbReference type="FunFam" id="3.30.420.10:FF:000127">
    <property type="entry name" value="Exoribonuclease, putative"/>
    <property type="match status" value="1"/>
</dbReference>
<comment type="similarity">
    <text evidence="2">Belongs to the REXO1/REXO3 family.</text>
</comment>
<dbReference type="PaxDb" id="5833-PF13_0208"/>
<feature type="region of interest" description="Disordered" evidence="8">
    <location>
        <begin position="372"/>
        <end position="425"/>
    </location>
</feature>
<reference evidence="11" key="2">
    <citation type="journal article" date="2002" name="Nature">
        <title>Sequence of Plasmodium falciparum chromosomes 1, 3-9 and 13.</title>
        <authorList>
            <person name="Hall N."/>
            <person name="Pain A."/>
            <person name="Berriman M."/>
            <person name="Churcher C."/>
            <person name="Harris B."/>
            <person name="Harris D."/>
            <person name="Mungall K."/>
            <person name="Bowman S."/>
            <person name="Atkin R."/>
            <person name="Baker S."/>
            <person name="Barron A."/>
            <person name="Brooks K."/>
            <person name="Buckee C.O."/>
            <person name="Burrows C."/>
            <person name="Cherevach I."/>
            <person name="Chillingworth C."/>
            <person name="Chillingworth T."/>
            <person name="Christodoulou Z."/>
            <person name="Clark L."/>
            <person name="Clark R."/>
            <person name="Corto C."/>
            <person name="Cronin A."/>
            <person name="Davies R."/>
            <person name="Davies P."/>
            <person name="Dear P."/>
            <person name="Dearden F."/>
            <person name="Doggett J."/>
            <person name="Feltwell T."/>
            <person name="Goble A."/>
            <person name="Goodhead I."/>
            <person name="Gwilliam R."/>
            <person name="Hamlin N."/>
            <person name="Hance Z."/>
            <person name="Harper D."/>
            <person name="Hauser H."/>
            <person name="Hornsby T."/>
            <person name="Holroyd S."/>
            <person name="Horrocks P."/>
            <person name="Humphray S."/>
            <person name="Jagels K."/>
            <person name="James D."/>
            <person name="Johnson D."/>
            <person name="Kerhornou A."/>
            <person name="Knight A."/>
            <person name="Kontfortov B."/>
            <person name="Keyes S."/>
            <person name="Larke N."/>
            <person name="Lawson D."/>
            <person name="Lennard N."/>
            <person name="Line A."/>
            <person name="Maddison M."/>
            <person name="McLean J."/>
            <person name="Mooney P."/>
            <person name="Moule S."/>
            <person name="Murphy L."/>
            <person name="Oliver K."/>
            <person name="Ormond D."/>
            <person name="Price C."/>
            <person name="Quail M.A."/>
            <person name="Rabbinowitsch E."/>
            <person name="Rajandream M-A."/>
            <person name="Rutter S."/>
            <person name="Rutherford K.M."/>
            <person name="Sanders M."/>
            <person name="Simmonds M."/>
            <person name="Seeger K."/>
            <person name="Sharp S."/>
            <person name="Smith R."/>
            <person name="Squares R."/>
            <person name="Squares S."/>
            <person name="Stevens K."/>
            <person name="Taylor K."/>
            <person name="Tivey A."/>
            <person name="Unwin L."/>
            <person name="Whitehead S."/>
            <person name="Woodward J."/>
            <person name="Sulston J.E."/>
            <person name="Craig A."/>
            <person name="Newbold C."/>
            <person name="Barrell B.G."/>
        </authorList>
    </citation>
    <scope>NUCLEOTIDE SEQUENCE [LARGE SCALE GENOMIC DNA]</scope>
    <source>
        <strain evidence="11">Isolate 3D7</strain>
    </source>
</reference>
<feature type="coiled-coil region" evidence="7">
    <location>
        <begin position="808"/>
        <end position="835"/>
    </location>
</feature>
<dbReference type="InParanoid" id="A0A5K1K8K9"/>
<dbReference type="InterPro" id="IPR013520">
    <property type="entry name" value="Ribonucl_H"/>
</dbReference>
<name>A0A5K1K8K9_PLAF7</name>
<dbReference type="InterPro" id="IPR047021">
    <property type="entry name" value="REXO1/3/4-like"/>
</dbReference>
<dbReference type="PANTHER" id="PTHR12801">
    <property type="entry name" value="RNA EXONUCLEASE REXO1 / RECO3 FAMILY MEMBER-RELATED"/>
    <property type="match status" value="1"/>
</dbReference>
<dbReference type="EC" id="3.1.11.1" evidence="10"/>
<evidence type="ECO:0000256" key="5">
    <source>
        <dbReference type="ARBA" id="ARBA00022839"/>
    </source>
</evidence>
<keyword evidence="5" id="KW-0269">Exonuclease</keyword>
<protein>
    <submittedName>
        <fullName evidence="10">Exoribonuclease, putative</fullName>
        <ecNumber evidence="10">3.1.11.1</ecNumber>
        <ecNumber evidence="10">3.1.16.1</ecNumber>
    </submittedName>
</protein>
<dbReference type="OrthoDB" id="8191639at2759"/>
<reference evidence="11" key="1">
    <citation type="journal article" date="2002" name="Nature">
        <title>Genome sequence of the human malaria parasite Plasmodium falciparum.</title>
        <authorList>
            <person name="Gardner M.J."/>
            <person name="Hall N."/>
            <person name="Fung E."/>
            <person name="White O."/>
            <person name="Berriman M."/>
            <person name="Hyman R.W."/>
            <person name="Carlton J.M."/>
            <person name="Pain A."/>
            <person name="Nelson K.E."/>
            <person name="Bowman S."/>
            <person name="Paulsen I.T."/>
            <person name="James K."/>
            <person name="Eisen J.A."/>
            <person name="Rutherford K."/>
            <person name="Salzberg S.L."/>
            <person name="Craig A."/>
            <person name="Kyes S."/>
            <person name="Chan M.S."/>
            <person name="Nene V."/>
            <person name="Shallom S.J."/>
            <person name="Suh B."/>
            <person name="Peterson J."/>
            <person name="Angiuoli S."/>
            <person name="Pertea M."/>
            <person name="Allen J."/>
            <person name="Selengut J."/>
            <person name="Haft D."/>
            <person name="Mather M.W."/>
            <person name="Vaidya A.B."/>
            <person name="Martin D.M."/>
            <person name="Fairlamb A.H."/>
            <person name="Fraunholz M.J."/>
            <person name="Roos D.S."/>
            <person name="Ralph S.A."/>
            <person name="McFadden G.I."/>
            <person name="Cummings L.M."/>
            <person name="Subramanian G.M."/>
            <person name="Mungall C."/>
            <person name="Venter J.C."/>
            <person name="Carucci D.J."/>
            <person name="Hoffman S.L."/>
            <person name="Newbold C."/>
            <person name="Davis R.W."/>
            <person name="Fraser C.M."/>
            <person name="Barrell B."/>
        </authorList>
    </citation>
    <scope>NUCLEOTIDE SEQUENCE [LARGE SCALE GENOMIC DNA]</scope>
    <source>
        <strain evidence="11">Isolate 3D7</strain>
    </source>
</reference>
<feature type="region of interest" description="Disordered" evidence="8">
    <location>
        <begin position="304"/>
        <end position="355"/>
    </location>
</feature>
<dbReference type="GO" id="GO:0008310">
    <property type="term" value="F:single-stranded DNA 3'-5' DNA exonuclease activity"/>
    <property type="evidence" value="ECO:0007669"/>
    <property type="project" value="UniProtKB-EC"/>
</dbReference>
<dbReference type="SMR" id="A0A5K1K8K9"/>
<dbReference type="InterPro" id="IPR036397">
    <property type="entry name" value="RNaseH_sf"/>
</dbReference>
<dbReference type="InterPro" id="IPR012337">
    <property type="entry name" value="RNaseH-like_sf"/>
</dbReference>
<feature type="compositionally biased region" description="Basic and acidic residues" evidence="8">
    <location>
        <begin position="381"/>
        <end position="415"/>
    </location>
</feature>
<dbReference type="GO" id="GO:0003676">
    <property type="term" value="F:nucleic acid binding"/>
    <property type="evidence" value="ECO:0007669"/>
    <property type="project" value="InterPro"/>
</dbReference>
<dbReference type="EC" id="3.1.16.1" evidence="10"/>